<name>A0A3N0IYJ5_9ACTN</name>
<evidence type="ECO:0000313" key="3">
    <source>
        <dbReference type="Proteomes" id="UP000253817"/>
    </source>
</evidence>
<gene>
    <name evidence="1" type="ORF">C1876_01765</name>
    <name evidence="2" type="ORF">DMP09_06995</name>
</gene>
<reference evidence="2" key="3">
    <citation type="journal article" date="2019" name="Microbiol. Resour. Announc.">
        <title>Draft Genome Sequences of Type Strains of Gordonibacter faecihominis, Paraeggerthella hongkongensis, Parvibacter caecicola,Slackia equolifaciens, Slackia faecicanis, and Slackia isoflavoniconvertens.</title>
        <authorList>
            <person name="Danylec N."/>
            <person name="Stoll D.A."/>
            <person name="Dotsch A."/>
            <person name="Huch M."/>
        </authorList>
    </citation>
    <scope>NUCLEOTIDE SEQUENCE</scope>
    <source>
        <strain evidence="2">DSM 16107</strain>
    </source>
</reference>
<dbReference type="AlphaFoldDB" id="A0A3N0IYJ5"/>
<reference evidence="4" key="2">
    <citation type="submission" date="2018-05" db="EMBL/GenBank/DDBJ databases">
        <title>Genome Sequencing of selected type strains of the family Eggerthellaceae.</title>
        <authorList>
            <person name="Danylec N."/>
            <person name="Stoll D.A."/>
            <person name="Doetsch A."/>
            <person name="Huch M."/>
        </authorList>
    </citation>
    <scope>NUCLEOTIDE SEQUENCE [LARGE SCALE GENOMIC DNA]</scope>
    <source>
        <strain evidence="4">DSM 16107</strain>
    </source>
</reference>
<dbReference type="Proteomes" id="UP000253817">
    <property type="component" value="Unassembled WGS sequence"/>
</dbReference>
<dbReference type="EMBL" id="PPTT01000002">
    <property type="protein sequence ID" value="RDB71502.1"/>
    <property type="molecule type" value="Genomic_DNA"/>
</dbReference>
<reference evidence="1 3" key="1">
    <citation type="journal article" date="2018" name="Elife">
        <title>Discovery and characterization of a prevalent human gut bacterial enzyme sufficient for the inactivation of a family of plant toxins.</title>
        <authorList>
            <person name="Koppel N."/>
            <person name="Bisanz J.E."/>
            <person name="Pandelia M.E."/>
            <person name="Turnbaugh P.J."/>
            <person name="Balskus E.P."/>
        </authorList>
    </citation>
    <scope>NUCLEOTIDE SEQUENCE [LARGE SCALE GENOMIC DNA]</scope>
    <source>
        <strain evidence="1 3">DSM 16107</strain>
    </source>
</reference>
<dbReference type="Proteomes" id="UP000270112">
    <property type="component" value="Unassembled WGS sequence"/>
</dbReference>
<keyword evidence="3" id="KW-1185">Reference proteome</keyword>
<sequence length="78" mass="8124">MAAAATVAVAPPAPSPCANAIVGTMPAVNVAASITAAPRFANENPCLDLIMHASFRFVVAPRAPSNRRRRLLLFVSHS</sequence>
<proteinExistence type="predicted"/>
<evidence type="ECO:0000313" key="4">
    <source>
        <dbReference type="Proteomes" id="UP000270112"/>
    </source>
</evidence>
<comment type="caution">
    <text evidence="2">The sequence shown here is derived from an EMBL/GenBank/DDBJ whole genome shotgun (WGS) entry which is preliminary data.</text>
</comment>
<accession>A0A3N0IYJ5</accession>
<dbReference type="EMBL" id="QICC01000021">
    <property type="protein sequence ID" value="RNM42031.1"/>
    <property type="molecule type" value="Genomic_DNA"/>
</dbReference>
<evidence type="ECO:0000313" key="1">
    <source>
        <dbReference type="EMBL" id="RDB71502.1"/>
    </source>
</evidence>
<organism evidence="2 4">
    <name type="scientific">Eggerthella sinensis</name>
    <dbReference type="NCBI Taxonomy" id="242230"/>
    <lineage>
        <taxon>Bacteria</taxon>
        <taxon>Bacillati</taxon>
        <taxon>Actinomycetota</taxon>
        <taxon>Coriobacteriia</taxon>
        <taxon>Eggerthellales</taxon>
        <taxon>Eggerthellaceae</taxon>
        <taxon>Eggerthella</taxon>
    </lineage>
</organism>
<evidence type="ECO:0000313" key="2">
    <source>
        <dbReference type="EMBL" id="RNM42031.1"/>
    </source>
</evidence>
<protein>
    <submittedName>
        <fullName evidence="2">Uncharacterized protein</fullName>
    </submittedName>
</protein>